<dbReference type="EMBL" id="UYRV01003936">
    <property type="protein sequence ID" value="VDK50921.1"/>
    <property type="molecule type" value="Genomic_DNA"/>
</dbReference>
<organism evidence="2 3">
    <name type="scientific">Cylicostephanus goldi</name>
    <name type="common">Nematode worm</name>
    <dbReference type="NCBI Taxonomy" id="71465"/>
    <lineage>
        <taxon>Eukaryota</taxon>
        <taxon>Metazoa</taxon>
        <taxon>Ecdysozoa</taxon>
        <taxon>Nematoda</taxon>
        <taxon>Chromadorea</taxon>
        <taxon>Rhabditida</taxon>
        <taxon>Rhabditina</taxon>
        <taxon>Rhabditomorpha</taxon>
        <taxon>Strongyloidea</taxon>
        <taxon>Strongylidae</taxon>
        <taxon>Cylicostephanus</taxon>
    </lineage>
</organism>
<name>A0A3P6S8J0_CYLGO</name>
<proteinExistence type="predicted"/>
<evidence type="ECO:0000256" key="1">
    <source>
        <dbReference type="SAM" id="Phobius"/>
    </source>
</evidence>
<gene>
    <name evidence="2" type="ORF">CGOC_LOCUS1908</name>
</gene>
<feature type="transmembrane region" description="Helical" evidence="1">
    <location>
        <begin position="32"/>
        <end position="53"/>
    </location>
</feature>
<keyword evidence="1" id="KW-1133">Transmembrane helix</keyword>
<accession>A0A3P6S8J0</accession>
<feature type="transmembrane region" description="Helical" evidence="1">
    <location>
        <begin position="73"/>
        <end position="98"/>
    </location>
</feature>
<reference evidence="2 3" key="1">
    <citation type="submission" date="2018-11" db="EMBL/GenBank/DDBJ databases">
        <authorList>
            <consortium name="Pathogen Informatics"/>
        </authorList>
    </citation>
    <scope>NUCLEOTIDE SEQUENCE [LARGE SCALE GENOMIC DNA]</scope>
</reference>
<dbReference type="AlphaFoldDB" id="A0A3P6S8J0"/>
<evidence type="ECO:0000313" key="3">
    <source>
        <dbReference type="Proteomes" id="UP000271889"/>
    </source>
</evidence>
<keyword evidence="3" id="KW-1185">Reference proteome</keyword>
<keyword evidence="1" id="KW-0812">Transmembrane</keyword>
<dbReference type="Proteomes" id="UP000271889">
    <property type="component" value="Unassembled WGS sequence"/>
</dbReference>
<protein>
    <submittedName>
        <fullName evidence="2">Uncharacterized protein</fullName>
    </submittedName>
</protein>
<keyword evidence="1" id="KW-0472">Membrane</keyword>
<evidence type="ECO:0000313" key="2">
    <source>
        <dbReference type="EMBL" id="VDK50921.1"/>
    </source>
</evidence>
<feature type="transmembrane region" description="Helical" evidence="1">
    <location>
        <begin position="7"/>
        <end position="26"/>
    </location>
</feature>
<sequence length="102" mass="10636">MRSQGFVVGAFVEAGFVVVVLGVVVVTNIGLVAAVFAVVVSGVTHQGFVLAVLSASDQNGREVRVVGVSVKRVLRVVVVVGAVVVGEERVVTMLWSVFNERG</sequence>